<gene>
    <name evidence="2" type="ORF">ACFFGY_02880</name>
</gene>
<comment type="caution">
    <text evidence="2">The sequence shown here is derived from an EMBL/GenBank/DDBJ whole genome shotgun (WGS) entry which is preliminary data.</text>
</comment>
<reference evidence="2 3" key="1">
    <citation type="submission" date="2024-09" db="EMBL/GenBank/DDBJ databases">
        <authorList>
            <person name="Sun Q."/>
            <person name="Mori K."/>
        </authorList>
    </citation>
    <scope>NUCLEOTIDE SEQUENCE [LARGE SCALE GENOMIC DNA]</scope>
    <source>
        <strain evidence="2 3">TBRC 5777</strain>
    </source>
</reference>
<evidence type="ECO:0000256" key="1">
    <source>
        <dbReference type="SAM" id="MobiDB-lite"/>
    </source>
</evidence>
<sequence>MDRTSADDALAAAGGRPAAADASPAQPASDPGSRARAIYDLGPTAIFASKVDPRFHYCLYVPPAVGRGAKVDLLVAVHGTSRTSFLDFRDGFAEFGRWNDVAVLCPIFPIGVLGDGARSGYKYLAEGDIRYDRVVLGMVDEVAAKYGQNWDRFAMFGFSGGGHFTHRFAILHPGKLWAASIGASGSVTLLDPDRDWWVGIRDLPQRFGITFDREALARVPVQMVVGDADLETWEITHKPGSATWMEGANDAGRTRPERLRTLAKSFEDAGVSVRFDLLPGVSHDRIKALPAVKDFLADVLAARRKG</sequence>
<keyword evidence="2" id="KW-0378">Hydrolase</keyword>
<dbReference type="InterPro" id="IPR029058">
    <property type="entry name" value="AB_hydrolase_fold"/>
</dbReference>
<protein>
    <submittedName>
        <fullName evidence="2">Alpha/beta hydrolase</fullName>
    </submittedName>
</protein>
<name>A0ABV6JS85_9PROT</name>
<dbReference type="SUPFAM" id="SSF53474">
    <property type="entry name" value="alpha/beta-Hydrolases"/>
    <property type="match status" value="1"/>
</dbReference>
<dbReference type="Proteomes" id="UP001589865">
    <property type="component" value="Unassembled WGS sequence"/>
</dbReference>
<accession>A0ABV6JS85</accession>
<feature type="compositionally biased region" description="Low complexity" evidence="1">
    <location>
        <begin position="7"/>
        <end position="32"/>
    </location>
</feature>
<dbReference type="GO" id="GO:0016787">
    <property type="term" value="F:hydrolase activity"/>
    <property type="evidence" value="ECO:0007669"/>
    <property type="project" value="UniProtKB-KW"/>
</dbReference>
<keyword evidence="3" id="KW-1185">Reference proteome</keyword>
<evidence type="ECO:0000313" key="3">
    <source>
        <dbReference type="Proteomes" id="UP001589865"/>
    </source>
</evidence>
<evidence type="ECO:0000313" key="2">
    <source>
        <dbReference type="EMBL" id="MFC0407176.1"/>
    </source>
</evidence>
<dbReference type="EMBL" id="JBHLUN010000002">
    <property type="protein sequence ID" value="MFC0407176.1"/>
    <property type="molecule type" value="Genomic_DNA"/>
</dbReference>
<organism evidence="2 3">
    <name type="scientific">Roseomonas elaeocarpi</name>
    <dbReference type="NCBI Taxonomy" id="907779"/>
    <lineage>
        <taxon>Bacteria</taxon>
        <taxon>Pseudomonadati</taxon>
        <taxon>Pseudomonadota</taxon>
        <taxon>Alphaproteobacteria</taxon>
        <taxon>Acetobacterales</taxon>
        <taxon>Roseomonadaceae</taxon>
        <taxon>Roseomonas</taxon>
    </lineage>
</organism>
<dbReference type="Gene3D" id="3.40.50.1820">
    <property type="entry name" value="alpha/beta hydrolase"/>
    <property type="match status" value="1"/>
</dbReference>
<dbReference type="RefSeq" id="WP_377042869.1">
    <property type="nucleotide sequence ID" value="NZ_JBHLUN010000002.1"/>
</dbReference>
<proteinExistence type="predicted"/>
<feature type="region of interest" description="Disordered" evidence="1">
    <location>
        <begin position="1"/>
        <end position="33"/>
    </location>
</feature>